<organism evidence="9 10">
    <name type="scientific">Thermomonas haemolytica</name>
    <dbReference type="NCBI Taxonomy" id="141949"/>
    <lineage>
        <taxon>Bacteria</taxon>
        <taxon>Pseudomonadati</taxon>
        <taxon>Pseudomonadota</taxon>
        <taxon>Gammaproteobacteria</taxon>
        <taxon>Lysobacterales</taxon>
        <taxon>Lysobacteraceae</taxon>
        <taxon>Thermomonas</taxon>
    </lineage>
</organism>
<dbReference type="EMBL" id="SMAP01000004">
    <property type="protein sequence ID" value="TCT24412.1"/>
    <property type="molecule type" value="Genomic_DNA"/>
</dbReference>
<evidence type="ECO:0000313" key="10">
    <source>
        <dbReference type="Proteomes" id="UP000295414"/>
    </source>
</evidence>
<dbReference type="InterPro" id="IPR007280">
    <property type="entry name" value="Peptidase_C_arc/bac"/>
</dbReference>
<feature type="domain" description="Peptidase C-terminal archaeal/bacterial" evidence="7">
    <location>
        <begin position="243"/>
        <end position="310"/>
    </location>
</feature>
<dbReference type="RefSeq" id="WP_162797697.1">
    <property type="nucleotide sequence ID" value="NZ_MSZW01000020.1"/>
</dbReference>
<protein>
    <submittedName>
        <fullName evidence="9">Type IV pilus assembly protein PilY1</fullName>
    </submittedName>
</protein>
<dbReference type="Proteomes" id="UP000295414">
    <property type="component" value="Unassembled WGS sequence"/>
</dbReference>
<dbReference type="InterPro" id="IPR036465">
    <property type="entry name" value="vWFA_dom_sf"/>
</dbReference>
<proteinExistence type="inferred from homology"/>
<sequence length="1239" mass="130572">MKRHASPAHRRLSRALTATRPWWTAPAACLATLLALPLHAAIVFPDQPLTTGNRVAPNILFILDDSGSMAWANINSQDISKITGPGGFSSVPDADGISTGTGRTTETTGNAAMYMQNYVTNTLYYNPLTNYQTWLQPNGNRMTGGTSFTSVYSDNNYVTYSPAGTTSGAKDLSAKTQTFYVPKDPSSTDITYLSNVSNYYRYQIPAGGSDVVRSEYGGVVSSTSTVSGYPKSGLSQSKGNWLYYTVVLPSDAVSLTATTNGGSGDVDLYVRANSSPTTSNYNCRSNGGSNNETCTINPTSSSTYVVGLYAYAAFSGVTLNVTYTTTNSCSGSTSGNDWINCTSATPTGRSVSAELANFATWYSYYRTRIKTAKGSAAEAFGGLGNKVRVGFRTIWNRNNLDIPVNDGNDGRFIDSVSPATTSRSQWFNSLFKSQASGSTPLQSALDSAGQYFMRTDSSGPYGPESGSNQLSCRQNFTILTTDGYWNNSIVSSGNVDGSSGSTVTGPKSQSYTYSPAAPYQDSYGSTLADIAMKYWRTDLRTESYMGNASSPNNNNVPTSTDDPAFWQHMVTFTLAIGLKTTKGWASVAEATTALLGGDSWPDPDTANPGNDNANRLDDLLHAAVNGHGEFTPATSPEVFAQGLNKALATITQRTSSFSNVTANSTSLNTGAQIFSASYVSGVWTGSLKAQAVSRTGVGAQSWTATIPAVGVRKVFTANGTPGSAGTSGTTFPTAAQTSALDNSGVGPANYEATGAQNAAYIKGDASREDRNGVSNLRNRPITVLGDIVNSSPAYVPGGAQGDGTSAGTVYIGANDGMLHAFDAANGQELFAYVPNILNFTNLKQLSRGDYDHKFFVDGPIVVSPRTLTPGQNILVGALGRGGKGLYALDVSAPGSFGTSNFKWERKDTPGSNMGNVVGTPILAQVRNGVATPAVVFGNGPNSTNDKAVLVVMNLSDGSVIREIPTDNTTNNGLMAPLGVYAADGKTLVYAYAGDMQGNIWKFDLRSSTPSAWTATKIFHAEKTAGSPQPITGGLASAIDQKTNKRWIFFGTGRFMTNDDANDKTTYAQSMYGFMDDGGSYTRADLTARSITVSGDYRYFDDQAALPSASKGWYVDLPGKGERIVQDVQIDNNYMVSASMIPEGDACDASGSGYLNAIDAFTGTSGGKSYFDLDKNGSTDDTGAGGHPIGSVNLGVGMPTRPVLLPGVGVVDGSAGAGASSFGKQIMTWQRVSWREIRND</sequence>
<dbReference type="Pfam" id="PF05567">
    <property type="entry name" value="T4P_PilY1"/>
    <property type="match status" value="1"/>
</dbReference>
<comment type="subcellular location">
    <subcellularLocation>
        <location evidence="1">Fimbrium</location>
    </subcellularLocation>
</comment>
<dbReference type="InterPro" id="IPR011047">
    <property type="entry name" value="Quinoprotein_ADH-like_sf"/>
</dbReference>
<dbReference type="GO" id="GO:0009289">
    <property type="term" value="C:pilus"/>
    <property type="evidence" value="ECO:0007669"/>
    <property type="project" value="UniProtKB-SubCell"/>
</dbReference>
<keyword evidence="3" id="KW-1029">Fimbrium biogenesis</keyword>
<reference evidence="9 10" key="1">
    <citation type="submission" date="2019-03" db="EMBL/GenBank/DDBJ databases">
        <title>Genomic Encyclopedia of Type Strains, Phase IV (KMG-IV): sequencing the most valuable type-strain genomes for metagenomic binning, comparative biology and taxonomic classification.</title>
        <authorList>
            <person name="Goeker M."/>
        </authorList>
    </citation>
    <scope>NUCLEOTIDE SEQUENCE [LARGE SCALE GENOMIC DNA]</scope>
    <source>
        <strain evidence="9 10">DSM 13605</strain>
    </source>
</reference>
<evidence type="ECO:0000256" key="2">
    <source>
        <dbReference type="ARBA" id="ARBA00008387"/>
    </source>
</evidence>
<dbReference type="Gene3D" id="3.40.50.410">
    <property type="entry name" value="von Willebrand factor, type A domain"/>
    <property type="match status" value="1"/>
</dbReference>
<evidence type="ECO:0000256" key="6">
    <source>
        <dbReference type="ARBA" id="ARBA00023263"/>
    </source>
</evidence>
<evidence type="ECO:0000313" key="9">
    <source>
        <dbReference type="EMBL" id="TCT24412.1"/>
    </source>
</evidence>
<dbReference type="Pfam" id="PF04151">
    <property type="entry name" value="PPC"/>
    <property type="match status" value="1"/>
</dbReference>
<dbReference type="AlphaFoldDB" id="A0A4V2V2B2"/>
<comment type="similarity">
    <text evidence="2">Belongs to the PilY1 family.</text>
</comment>
<keyword evidence="10" id="KW-1185">Reference proteome</keyword>
<dbReference type="GO" id="GO:0046872">
    <property type="term" value="F:metal ion binding"/>
    <property type="evidence" value="ECO:0007669"/>
    <property type="project" value="UniProtKB-KW"/>
</dbReference>
<evidence type="ECO:0000259" key="7">
    <source>
        <dbReference type="Pfam" id="PF04151"/>
    </source>
</evidence>
<name>A0A4V2V2B2_9GAMM</name>
<dbReference type="Gene3D" id="2.60.120.380">
    <property type="match status" value="1"/>
</dbReference>
<evidence type="ECO:0000256" key="1">
    <source>
        <dbReference type="ARBA" id="ARBA00004561"/>
    </source>
</evidence>
<evidence type="ECO:0000256" key="4">
    <source>
        <dbReference type="ARBA" id="ARBA00022723"/>
    </source>
</evidence>
<keyword evidence="5" id="KW-0106">Calcium</keyword>
<evidence type="ECO:0000259" key="8">
    <source>
        <dbReference type="Pfam" id="PF05567"/>
    </source>
</evidence>
<dbReference type="InterPro" id="IPR008707">
    <property type="entry name" value="B-propeller_PilY1"/>
</dbReference>
<evidence type="ECO:0000256" key="5">
    <source>
        <dbReference type="ARBA" id="ARBA00022837"/>
    </source>
</evidence>
<keyword evidence="6" id="KW-0281">Fimbrium</keyword>
<keyword evidence="4" id="KW-0479">Metal-binding</keyword>
<dbReference type="SUPFAM" id="SSF50998">
    <property type="entry name" value="Quinoprotein alcohol dehydrogenase-like"/>
    <property type="match status" value="1"/>
</dbReference>
<feature type="domain" description="PilY1 beta-propeller" evidence="8">
    <location>
        <begin position="786"/>
        <end position="1078"/>
    </location>
</feature>
<comment type="caution">
    <text evidence="9">The sequence shown here is derived from an EMBL/GenBank/DDBJ whole genome shotgun (WGS) entry which is preliminary data.</text>
</comment>
<evidence type="ECO:0000256" key="3">
    <source>
        <dbReference type="ARBA" id="ARBA00022558"/>
    </source>
</evidence>
<gene>
    <name evidence="9" type="ORF">EDC34_10496</name>
</gene>
<accession>A0A4V2V2B2</accession>